<accession>A0A1I3PW63</accession>
<dbReference type="AlphaFoldDB" id="A0A1I3PW63"/>
<dbReference type="Proteomes" id="UP000199377">
    <property type="component" value="Unassembled WGS sequence"/>
</dbReference>
<dbReference type="RefSeq" id="WP_092866136.1">
    <property type="nucleotide sequence ID" value="NZ_FOQH01000022.1"/>
</dbReference>
<reference evidence="2 3" key="1">
    <citation type="submission" date="2016-10" db="EMBL/GenBank/DDBJ databases">
        <authorList>
            <person name="de Groot N.N."/>
        </authorList>
    </citation>
    <scope>NUCLEOTIDE SEQUENCE [LARGE SCALE GENOMIC DNA]</scope>
    <source>
        <strain evidence="2 3">CGMCC 1.11030</strain>
    </source>
</reference>
<keyword evidence="3" id="KW-1185">Reference proteome</keyword>
<keyword evidence="1" id="KW-0812">Transmembrane</keyword>
<keyword evidence="1" id="KW-0472">Membrane</keyword>
<gene>
    <name evidence="2" type="ORF">SAMN05216258_1229</name>
</gene>
<organism evidence="2 3">
    <name type="scientific">Albimonas pacifica</name>
    <dbReference type="NCBI Taxonomy" id="1114924"/>
    <lineage>
        <taxon>Bacteria</taxon>
        <taxon>Pseudomonadati</taxon>
        <taxon>Pseudomonadota</taxon>
        <taxon>Alphaproteobacteria</taxon>
        <taxon>Rhodobacterales</taxon>
        <taxon>Paracoccaceae</taxon>
        <taxon>Albimonas</taxon>
    </lineage>
</organism>
<name>A0A1I3PW63_9RHOB</name>
<keyword evidence="1" id="KW-1133">Transmembrane helix</keyword>
<evidence type="ECO:0000313" key="2">
    <source>
        <dbReference type="EMBL" id="SFJ26054.1"/>
    </source>
</evidence>
<evidence type="ECO:0000256" key="1">
    <source>
        <dbReference type="SAM" id="Phobius"/>
    </source>
</evidence>
<dbReference type="EMBL" id="FOQH01000022">
    <property type="protein sequence ID" value="SFJ26054.1"/>
    <property type="molecule type" value="Genomic_DNA"/>
</dbReference>
<protein>
    <submittedName>
        <fullName evidence="2">Uncharacterized protein</fullName>
    </submittedName>
</protein>
<evidence type="ECO:0000313" key="3">
    <source>
        <dbReference type="Proteomes" id="UP000199377"/>
    </source>
</evidence>
<sequence>MPDASYDQGAARAGGFSIPLGRRGLILGAMALIGAGLWLNWGWVAAIGAAPLILSVAPCAVMCGLGLCMKGGTKSCAAPKSSDAGPETARD</sequence>
<feature type="transmembrane region" description="Helical" evidence="1">
    <location>
        <begin position="20"/>
        <end position="39"/>
    </location>
</feature>
<proteinExistence type="predicted"/>
<dbReference type="OrthoDB" id="8266027at2"/>
<feature type="transmembrane region" description="Helical" evidence="1">
    <location>
        <begin position="45"/>
        <end position="68"/>
    </location>
</feature>
<dbReference type="STRING" id="1114924.SAMN05216258_1229"/>